<feature type="chain" id="PRO_5045200729" evidence="2">
    <location>
        <begin position="18"/>
        <end position="136"/>
    </location>
</feature>
<feature type="region of interest" description="Disordered" evidence="1">
    <location>
        <begin position="45"/>
        <end position="88"/>
    </location>
</feature>
<proteinExistence type="predicted"/>
<sequence>MLDIFCLLLSLWTSSLLHFHALLDSLLICMFYSDLVNEERNVEEKAINHQSTNETDVSSTFSRKQEMDKQDTRKQRKDERSRRRSKIKAEVFHCRPFEVGMADVQERIARRPGGKEKQQQLDDGRGLNRNRFSSDF</sequence>
<evidence type="ECO:0000313" key="4">
    <source>
        <dbReference type="Proteomes" id="UP001642540"/>
    </source>
</evidence>
<feature type="region of interest" description="Disordered" evidence="1">
    <location>
        <begin position="103"/>
        <end position="136"/>
    </location>
</feature>
<organism evidence="3 4">
    <name type="scientific">Orchesella dallaii</name>
    <dbReference type="NCBI Taxonomy" id="48710"/>
    <lineage>
        <taxon>Eukaryota</taxon>
        <taxon>Metazoa</taxon>
        <taxon>Ecdysozoa</taxon>
        <taxon>Arthropoda</taxon>
        <taxon>Hexapoda</taxon>
        <taxon>Collembola</taxon>
        <taxon>Entomobryomorpha</taxon>
        <taxon>Entomobryoidea</taxon>
        <taxon>Orchesellidae</taxon>
        <taxon>Orchesellinae</taxon>
        <taxon>Orchesella</taxon>
    </lineage>
</organism>
<gene>
    <name evidence="3" type="ORF">ODALV1_LOCUS1608</name>
</gene>
<dbReference type="EMBL" id="CAXLJM020000004">
    <property type="protein sequence ID" value="CAL8071197.1"/>
    <property type="molecule type" value="Genomic_DNA"/>
</dbReference>
<protein>
    <submittedName>
        <fullName evidence="3">Uncharacterized protein</fullName>
    </submittedName>
</protein>
<evidence type="ECO:0000256" key="2">
    <source>
        <dbReference type="SAM" id="SignalP"/>
    </source>
</evidence>
<name>A0ABP1PRC7_9HEXA</name>
<evidence type="ECO:0000256" key="1">
    <source>
        <dbReference type="SAM" id="MobiDB-lite"/>
    </source>
</evidence>
<keyword evidence="2" id="KW-0732">Signal</keyword>
<feature type="compositionally biased region" description="Polar residues" evidence="1">
    <location>
        <begin position="48"/>
        <end position="62"/>
    </location>
</feature>
<keyword evidence="4" id="KW-1185">Reference proteome</keyword>
<feature type="compositionally biased region" description="Basic and acidic residues" evidence="1">
    <location>
        <begin position="63"/>
        <end position="88"/>
    </location>
</feature>
<dbReference type="Proteomes" id="UP001642540">
    <property type="component" value="Unassembled WGS sequence"/>
</dbReference>
<feature type="compositionally biased region" description="Basic and acidic residues" evidence="1">
    <location>
        <begin position="104"/>
        <end position="136"/>
    </location>
</feature>
<comment type="caution">
    <text evidence="3">The sequence shown here is derived from an EMBL/GenBank/DDBJ whole genome shotgun (WGS) entry which is preliminary data.</text>
</comment>
<feature type="signal peptide" evidence="2">
    <location>
        <begin position="1"/>
        <end position="17"/>
    </location>
</feature>
<evidence type="ECO:0000313" key="3">
    <source>
        <dbReference type="EMBL" id="CAL8071197.1"/>
    </source>
</evidence>
<reference evidence="3 4" key="1">
    <citation type="submission" date="2024-08" db="EMBL/GenBank/DDBJ databases">
        <authorList>
            <person name="Cucini C."/>
            <person name="Frati F."/>
        </authorList>
    </citation>
    <scope>NUCLEOTIDE SEQUENCE [LARGE SCALE GENOMIC DNA]</scope>
</reference>
<accession>A0ABP1PRC7</accession>